<evidence type="ECO:0000259" key="1">
    <source>
        <dbReference type="PROSITE" id="PS51819"/>
    </source>
</evidence>
<feature type="domain" description="VOC" evidence="1">
    <location>
        <begin position="4"/>
        <end position="119"/>
    </location>
</feature>
<dbReference type="Proteomes" id="UP001292084">
    <property type="component" value="Unassembled WGS sequence"/>
</dbReference>
<reference evidence="2 3" key="1">
    <citation type="submission" date="2023-12" db="EMBL/GenBank/DDBJ databases">
        <title>Jeotgalibacillus haloalkaliphilus sp. nov., a novel salt-tolerant bacteria, isolated from the estuary of the Fenhe River into the Yellow River.</title>
        <authorList>
            <person name="Li Y."/>
        </authorList>
    </citation>
    <scope>NUCLEOTIDE SEQUENCE [LARGE SCALE GENOMIC DNA]</scope>
    <source>
        <strain evidence="2 3">HH7-29</strain>
    </source>
</reference>
<evidence type="ECO:0000313" key="3">
    <source>
        <dbReference type="Proteomes" id="UP001292084"/>
    </source>
</evidence>
<dbReference type="EMBL" id="JAXQNN010000001">
    <property type="protein sequence ID" value="MDZ5710705.1"/>
    <property type="molecule type" value="Genomic_DNA"/>
</dbReference>
<dbReference type="PROSITE" id="PS51819">
    <property type="entry name" value="VOC"/>
    <property type="match status" value="1"/>
</dbReference>
<dbReference type="Gene3D" id="3.10.180.10">
    <property type="entry name" value="2,3-Dihydroxybiphenyl 1,2-Dioxygenase, domain 1"/>
    <property type="match status" value="1"/>
</dbReference>
<organism evidence="2 3">
    <name type="scientific">Jeotgalibacillus haloalkalitolerans</name>
    <dbReference type="NCBI Taxonomy" id="3104292"/>
    <lineage>
        <taxon>Bacteria</taxon>
        <taxon>Bacillati</taxon>
        <taxon>Bacillota</taxon>
        <taxon>Bacilli</taxon>
        <taxon>Bacillales</taxon>
        <taxon>Caryophanaceae</taxon>
        <taxon>Jeotgalibacillus</taxon>
    </lineage>
</organism>
<dbReference type="InterPro" id="IPR037523">
    <property type="entry name" value="VOC_core"/>
</dbReference>
<name>A0ABU5KHK8_9BACL</name>
<dbReference type="InterPro" id="IPR029068">
    <property type="entry name" value="Glyas_Bleomycin-R_OHBP_Dase"/>
</dbReference>
<dbReference type="Pfam" id="PF00903">
    <property type="entry name" value="Glyoxalase"/>
    <property type="match status" value="1"/>
</dbReference>
<comment type="caution">
    <text evidence="2">The sequence shown here is derived from an EMBL/GenBank/DDBJ whole genome shotgun (WGS) entry which is preliminary data.</text>
</comment>
<evidence type="ECO:0000313" key="2">
    <source>
        <dbReference type="EMBL" id="MDZ5710705.1"/>
    </source>
</evidence>
<dbReference type="PANTHER" id="PTHR39175:SF1">
    <property type="entry name" value="FAMILY PROTEIN, PUTATIVE (AFU_ORTHOLOGUE AFUA_3G15060)-RELATED"/>
    <property type="match status" value="1"/>
</dbReference>
<sequence length="121" mass="13753">MVLGLHHAQITIPKGSEEQGKRFYCDVLGFTEKEKPDSLKGRGGFWLSAGNAEVHVGTEEGFDRTSTKAHLAYEVNDLSGWRQTLEKENIEILEGILIPGFDRFEFRDPFGNRVEMIQRVK</sequence>
<dbReference type="InterPro" id="IPR004360">
    <property type="entry name" value="Glyas_Fos-R_dOase_dom"/>
</dbReference>
<accession>A0ABU5KHK8</accession>
<dbReference type="RefSeq" id="WP_322419745.1">
    <property type="nucleotide sequence ID" value="NZ_JAXQNN010000001.1"/>
</dbReference>
<protein>
    <submittedName>
        <fullName evidence="2">VOC family protein</fullName>
    </submittedName>
</protein>
<gene>
    <name evidence="2" type="ORF">UFB30_00670</name>
</gene>
<proteinExistence type="predicted"/>
<keyword evidence="3" id="KW-1185">Reference proteome</keyword>
<dbReference type="PANTHER" id="PTHR39175">
    <property type="entry name" value="FAMILY PROTEIN, PUTATIVE (AFU_ORTHOLOGUE AFUA_3G15060)-RELATED"/>
    <property type="match status" value="1"/>
</dbReference>
<dbReference type="SUPFAM" id="SSF54593">
    <property type="entry name" value="Glyoxalase/Bleomycin resistance protein/Dihydroxybiphenyl dioxygenase"/>
    <property type="match status" value="1"/>
</dbReference>